<dbReference type="OrthoDB" id="341259at2759"/>
<protein>
    <submittedName>
        <fullName evidence="3">Ion channel nompc</fullName>
    </submittedName>
</protein>
<dbReference type="PANTHER" id="PTHR24166:SF48">
    <property type="entry name" value="PROTEIN VAPYRIN"/>
    <property type="match status" value="1"/>
</dbReference>
<dbReference type="Pfam" id="PF12796">
    <property type="entry name" value="Ank_2"/>
    <property type="match status" value="1"/>
</dbReference>
<dbReference type="Proteomes" id="UP000002630">
    <property type="component" value="Unassembled WGS sequence"/>
</dbReference>
<dbReference type="InterPro" id="IPR036770">
    <property type="entry name" value="Ankyrin_rpt-contain_sf"/>
</dbReference>
<dbReference type="Gene3D" id="1.25.40.20">
    <property type="entry name" value="Ankyrin repeat-containing domain"/>
    <property type="match status" value="1"/>
</dbReference>
<accession>D8LSL4</accession>
<sequence>MEGDTESITLLLEAAPSTMNRATKGGMTPLCVACEFGQAQVVSRLLSAEATSKWMPCPLATATANGHESVVRVLLGTKERIKAFGGVDKLPSALCHAVQKHNSCAILLVLLSSFHRTHFGMPVSV</sequence>
<dbReference type="InterPro" id="IPR002110">
    <property type="entry name" value="Ankyrin_rpt"/>
</dbReference>
<dbReference type="SUPFAM" id="SSF48403">
    <property type="entry name" value="Ankyrin repeat"/>
    <property type="match status" value="1"/>
</dbReference>
<evidence type="ECO:0000313" key="4">
    <source>
        <dbReference type="Proteomes" id="UP000002630"/>
    </source>
</evidence>
<dbReference type="AlphaFoldDB" id="D8LSL4"/>
<dbReference type="InterPro" id="IPR050889">
    <property type="entry name" value="Dendritic_Spine_Reg/Scaffold"/>
</dbReference>
<organism evidence="3 4">
    <name type="scientific">Ectocarpus siliculosus</name>
    <name type="common">Brown alga</name>
    <name type="synonym">Conferva siliculosa</name>
    <dbReference type="NCBI Taxonomy" id="2880"/>
    <lineage>
        <taxon>Eukaryota</taxon>
        <taxon>Sar</taxon>
        <taxon>Stramenopiles</taxon>
        <taxon>Ochrophyta</taxon>
        <taxon>PX clade</taxon>
        <taxon>Phaeophyceae</taxon>
        <taxon>Ectocarpales</taxon>
        <taxon>Ectocarpaceae</taxon>
        <taxon>Ectocarpus</taxon>
    </lineage>
</organism>
<keyword evidence="2" id="KW-0040">ANK repeat</keyword>
<reference evidence="3 4" key="1">
    <citation type="journal article" date="2010" name="Nature">
        <title>The Ectocarpus genome and the independent evolution of multicellularity in brown algae.</title>
        <authorList>
            <person name="Cock J.M."/>
            <person name="Sterck L."/>
            <person name="Rouze P."/>
            <person name="Scornet D."/>
            <person name="Allen A.E."/>
            <person name="Amoutzias G."/>
            <person name="Anthouard V."/>
            <person name="Artiguenave F."/>
            <person name="Aury J.M."/>
            <person name="Badger J.H."/>
            <person name="Beszteri B."/>
            <person name="Billiau K."/>
            <person name="Bonnet E."/>
            <person name="Bothwell J.H."/>
            <person name="Bowler C."/>
            <person name="Boyen C."/>
            <person name="Brownlee C."/>
            <person name="Carrano C.J."/>
            <person name="Charrier B."/>
            <person name="Cho G.Y."/>
            <person name="Coelho S.M."/>
            <person name="Collen J."/>
            <person name="Corre E."/>
            <person name="Da Silva C."/>
            <person name="Delage L."/>
            <person name="Delaroque N."/>
            <person name="Dittami S.M."/>
            <person name="Doulbeau S."/>
            <person name="Elias M."/>
            <person name="Farnham G."/>
            <person name="Gachon C.M."/>
            <person name="Gschloessl B."/>
            <person name="Heesch S."/>
            <person name="Jabbari K."/>
            <person name="Jubin C."/>
            <person name="Kawai H."/>
            <person name="Kimura K."/>
            <person name="Kloareg B."/>
            <person name="Kupper F.C."/>
            <person name="Lang D."/>
            <person name="Le Bail A."/>
            <person name="Leblanc C."/>
            <person name="Lerouge P."/>
            <person name="Lohr M."/>
            <person name="Lopez P.J."/>
            <person name="Martens C."/>
            <person name="Maumus F."/>
            <person name="Michel G."/>
            <person name="Miranda-Saavedra D."/>
            <person name="Morales J."/>
            <person name="Moreau H."/>
            <person name="Motomura T."/>
            <person name="Nagasato C."/>
            <person name="Napoli C.A."/>
            <person name="Nelson D.R."/>
            <person name="Nyvall-Collen P."/>
            <person name="Peters A.F."/>
            <person name="Pommier C."/>
            <person name="Potin P."/>
            <person name="Poulain J."/>
            <person name="Quesneville H."/>
            <person name="Read B."/>
            <person name="Rensing S.A."/>
            <person name="Ritter A."/>
            <person name="Rousvoal S."/>
            <person name="Samanta M."/>
            <person name="Samson G."/>
            <person name="Schroeder D.C."/>
            <person name="Segurens B."/>
            <person name="Strittmatter M."/>
            <person name="Tonon T."/>
            <person name="Tregear J.W."/>
            <person name="Valentin K."/>
            <person name="von Dassow P."/>
            <person name="Yamagishi T."/>
            <person name="Van de Peer Y."/>
            <person name="Wincker P."/>
        </authorList>
    </citation>
    <scope>NUCLEOTIDE SEQUENCE [LARGE SCALE GENOMIC DNA]</scope>
    <source>
        <strain evidence="4">Ec32 / CCAP1310/4</strain>
    </source>
</reference>
<keyword evidence="4" id="KW-1185">Reference proteome</keyword>
<proteinExistence type="predicted"/>
<gene>
    <name evidence="3" type="ORF">Esi_0074_0073</name>
</gene>
<dbReference type="EMBL" id="FN649760">
    <property type="protein sequence ID" value="CBN77851.1"/>
    <property type="molecule type" value="Genomic_DNA"/>
</dbReference>
<name>D8LSL4_ECTSI</name>
<keyword evidence="1" id="KW-0677">Repeat</keyword>
<evidence type="ECO:0000256" key="1">
    <source>
        <dbReference type="ARBA" id="ARBA00022737"/>
    </source>
</evidence>
<dbReference type="PANTHER" id="PTHR24166">
    <property type="entry name" value="ROLLING PEBBLES, ISOFORM B"/>
    <property type="match status" value="1"/>
</dbReference>
<evidence type="ECO:0000313" key="3">
    <source>
        <dbReference type="EMBL" id="CBN77851.1"/>
    </source>
</evidence>
<dbReference type="InParanoid" id="D8LSL4"/>
<evidence type="ECO:0000256" key="2">
    <source>
        <dbReference type="ARBA" id="ARBA00023043"/>
    </source>
</evidence>